<dbReference type="AlphaFoldDB" id="A0A2P6QB54"/>
<name>A0A2P6QB54_ROSCH</name>
<dbReference type="OMA" id="WFAGRDI"/>
<reference evidence="2 3" key="1">
    <citation type="journal article" date="2018" name="Nat. Genet.">
        <title>The Rosa genome provides new insights in the design of modern roses.</title>
        <authorList>
            <person name="Bendahmane M."/>
        </authorList>
    </citation>
    <scope>NUCLEOTIDE SEQUENCE [LARGE SCALE GENOMIC DNA]</scope>
    <source>
        <strain evidence="3">cv. Old Blush</strain>
    </source>
</reference>
<evidence type="ECO:0000313" key="2">
    <source>
        <dbReference type="EMBL" id="PRQ31410.1"/>
    </source>
</evidence>
<dbReference type="STRING" id="74649.A0A2P6QB54"/>
<organism evidence="2 3">
    <name type="scientific">Rosa chinensis</name>
    <name type="common">China rose</name>
    <dbReference type="NCBI Taxonomy" id="74649"/>
    <lineage>
        <taxon>Eukaryota</taxon>
        <taxon>Viridiplantae</taxon>
        <taxon>Streptophyta</taxon>
        <taxon>Embryophyta</taxon>
        <taxon>Tracheophyta</taxon>
        <taxon>Spermatophyta</taxon>
        <taxon>Magnoliopsida</taxon>
        <taxon>eudicotyledons</taxon>
        <taxon>Gunneridae</taxon>
        <taxon>Pentapetalae</taxon>
        <taxon>rosids</taxon>
        <taxon>fabids</taxon>
        <taxon>Rosales</taxon>
        <taxon>Rosaceae</taxon>
        <taxon>Rosoideae</taxon>
        <taxon>Rosoideae incertae sedis</taxon>
        <taxon>Rosa</taxon>
    </lineage>
</organism>
<evidence type="ECO:0000256" key="1">
    <source>
        <dbReference type="SAM" id="Phobius"/>
    </source>
</evidence>
<comment type="caution">
    <text evidence="2">The sequence shown here is derived from an EMBL/GenBank/DDBJ whole genome shotgun (WGS) entry which is preliminary data.</text>
</comment>
<keyword evidence="3" id="KW-1185">Reference proteome</keyword>
<protein>
    <submittedName>
        <fullName evidence="2">Uncharacterized protein</fullName>
    </submittedName>
</protein>
<sequence>MTAIVQISINSLAFRLSSLQNDTYNKPIKYCSLPRTKIASLKLNRFKLRAFWEGGSISGDGILVKDEGWNRQKKREVVVRFNQGFGFNGGGGGKDDGTTARVLGNIAVAIGLTYLSFTGQLGWLLDAIVSIWLIAFLVPIVGLGAFLWWAGRDMVQDSCPNCGNDFQIFKSTLNDGMQQCPYCSQPFSVVDNKFVMDPVNFSNRSTTFGQAFNDYTRSKTGKKDSSTAVVDVEAEVTDVD</sequence>
<gene>
    <name evidence="2" type="ORF">RchiOBHm_Chr5g0035191</name>
</gene>
<keyword evidence="1" id="KW-0472">Membrane</keyword>
<dbReference type="PANTHER" id="PTHR36785:SF1">
    <property type="entry name" value="OS05G0502500 PROTEIN"/>
    <property type="match status" value="1"/>
</dbReference>
<feature type="transmembrane region" description="Helical" evidence="1">
    <location>
        <begin position="129"/>
        <end position="150"/>
    </location>
</feature>
<evidence type="ECO:0000313" key="3">
    <source>
        <dbReference type="Proteomes" id="UP000238479"/>
    </source>
</evidence>
<dbReference type="PANTHER" id="PTHR36785">
    <property type="entry name" value="OS05G0502500 PROTEIN"/>
    <property type="match status" value="1"/>
</dbReference>
<keyword evidence="1" id="KW-0812">Transmembrane</keyword>
<dbReference type="Gramene" id="PRQ31410">
    <property type="protein sequence ID" value="PRQ31410"/>
    <property type="gene ID" value="RchiOBHm_Chr5g0035191"/>
</dbReference>
<keyword evidence="1" id="KW-1133">Transmembrane helix</keyword>
<proteinExistence type="predicted"/>
<feature type="transmembrane region" description="Helical" evidence="1">
    <location>
        <begin position="102"/>
        <end position="123"/>
    </location>
</feature>
<accession>A0A2P6QB54</accession>
<dbReference type="EMBL" id="PDCK01000043">
    <property type="protein sequence ID" value="PRQ31410.1"/>
    <property type="molecule type" value="Genomic_DNA"/>
</dbReference>
<dbReference type="Proteomes" id="UP000238479">
    <property type="component" value="Chromosome 5"/>
</dbReference>